<keyword evidence="2" id="KW-1185">Reference proteome</keyword>
<dbReference type="AlphaFoldDB" id="A0AA38BQD0"/>
<gene>
    <name evidence="1" type="ORF">KI387_032857</name>
</gene>
<comment type="caution">
    <text evidence="1">The sequence shown here is derived from an EMBL/GenBank/DDBJ whole genome shotgun (WGS) entry which is preliminary data.</text>
</comment>
<reference evidence="1 2" key="1">
    <citation type="journal article" date="2021" name="Nat. Plants">
        <title>The Taxus genome provides insights into paclitaxel biosynthesis.</title>
        <authorList>
            <person name="Xiong X."/>
            <person name="Gou J."/>
            <person name="Liao Q."/>
            <person name="Li Y."/>
            <person name="Zhou Q."/>
            <person name="Bi G."/>
            <person name="Li C."/>
            <person name="Du R."/>
            <person name="Wang X."/>
            <person name="Sun T."/>
            <person name="Guo L."/>
            <person name="Liang H."/>
            <person name="Lu P."/>
            <person name="Wu Y."/>
            <person name="Zhang Z."/>
            <person name="Ro D.K."/>
            <person name="Shang Y."/>
            <person name="Huang S."/>
            <person name="Yan J."/>
        </authorList>
    </citation>
    <scope>NUCLEOTIDE SEQUENCE [LARGE SCALE GENOMIC DNA]</scope>
    <source>
        <strain evidence="1">Ta-2019</strain>
    </source>
</reference>
<organism evidence="1 2">
    <name type="scientific">Taxus chinensis</name>
    <name type="common">Chinese yew</name>
    <name type="synonym">Taxus wallichiana var. chinensis</name>
    <dbReference type="NCBI Taxonomy" id="29808"/>
    <lineage>
        <taxon>Eukaryota</taxon>
        <taxon>Viridiplantae</taxon>
        <taxon>Streptophyta</taxon>
        <taxon>Embryophyta</taxon>
        <taxon>Tracheophyta</taxon>
        <taxon>Spermatophyta</taxon>
        <taxon>Pinopsida</taxon>
        <taxon>Pinidae</taxon>
        <taxon>Conifers II</taxon>
        <taxon>Cupressales</taxon>
        <taxon>Taxaceae</taxon>
        <taxon>Taxus</taxon>
    </lineage>
</organism>
<dbReference type="Proteomes" id="UP000824469">
    <property type="component" value="Unassembled WGS sequence"/>
</dbReference>
<dbReference type="EMBL" id="JAHRHJ020003813">
    <property type="protein sequence ID" value="KAH9288740.1"/>
    <property type="molecule type" value="Genomic_DNA"/>
</dbReference>
<sequence>MDEAFSEDNNNLNLNLATWSEIREEDLDLLLQEDVIDDASNLFEYQKAMEFWCQ</sequence>
<protein>
    <submittedName>
        <fullName evidence="1">Uncharacterized protein</fullName>
    </submittedName>
</protein>
<accession>A0AA38BQD0</accession>
<proteinExistence type="predicted"/>
<evidence type="ECO:0000313" key="2">
    <source>
        <dbReference type="Proteomes" id="UP000824469"/>
    </source>
</evidence>
<feature type="non-terminal residue" evidence="1">
    <location>
        <position position="54"/>
    </location>
</feature>
<name>A0AA38BQD0_TAXCH</name>
<evidence type="ECO:0000313" key="1">
    <source>
        <dbReference type="EMBL" id="KAH9288740.1"/>
    </source>
</evidence>